<dbReference type="PIRSF" id="PIRSF012641">
    <property type="entry name" value="UCP012641"/>
    <property type="match status" value="1"/>
</dbReference>
<proteinExistence type="predicted"/>
<evidence type="ECO:0000313" key="2">
    <source>
        <dbReference type="EMBL" id="MFK3863702.1"/>
    </source>
</evidence>
<dbReference type="RefSeq" id="WP_404675106.1">
    <property type="nucleotide sequence ID" value="NZ_JBJDOT010000007.1"/>
</dbReference>
<name>A0ABW8KV69_9GAMM</name>
<evidence type="ECO:0000313" key="3">
    <source>
        <dbReference type="Proteomes" id="UP001620262"/>
    </source>
</evidence>
<comment type="caution">
    <text evidence="2">The sequence shown here is derived from an EMBL/GenBank/DDBJ whole genome shotgun (WGS) entry which is preliminary data.</text>
</comment>
<organism evidence="2 3">
    <name type="scientific">Pseudoalteromonas rhizosphaerae</name>
    <dbReference type="NCBI Taxonomy" id="2518973"/>
    <lineage>
        <taxon>Bacteria</taxon>
        <taxon>Pseudomonadati</taxon>
        <taxon>Pseudomonadota</taxon>
        <taxon>Gammaproteobacteria</taxon>
        <taxon>Alteromonadales</taxon>
        <taxon>Pseudoalteromonadaceae</taxon>
        <taxon>Pseudoalteromonas</taxon>
    </lineage>
</organism>
<feature type="domain" description="Zinc-ribbon" evidence="1">
    <location>
        <begin position="4"/>
        <end position="104"/>
    </location>
</feature>
<dbReference type="InterPro" id="IPR011201">
    <property type="entry name" value="Zinc-ribbon_6_bact"/>
</dbReference>
<dbReference type="InterPro" id="IPR031321">
    <property type="entry name" value="UCP012641"/>
</dbReference>
<dbReference type="Gene3D" id="3.40.390.70">
    <property type="match status" value="1"/>
</dbReference>
<reference evidence="2 3" key="1">
    <citation type="submission" date="2024-11" db="EMBL/GenBank/DDBJ databases">
        <title>The Natural Products Discovery Center: Release of the First 8490 Sequenced Strains for Exploring Actinobacteria Biosynthetic Diversity.</title>
        <authorList>
            <person name="Kalkreuter E."/>
            <person name="Kautsar S.A."/>
            <person name="Yang D."/>
            <person name="Bader C.D."/>
            <person name="Teijaro C.N."/>
            <person name="Fluegel L."/>
            <person name="Davis C.M."/>
            <person name="Simpson J.R."/>
            <person name="Lauterbach L."/>
            <person name="Steele A.D."/>
            <person name="Gui C."/>
            <person name="Meng S."/>
            <person name="Li G."/>
            <person name="Viehrig K."/>
            <person name="Ye F."/>
            <person name="Su P."/>
            <person name="Kiefer A.F."/>
            <person name="Nichols A."/>
            <person name="Cepeda A.J."/>
            <person name="Yan W."/>
            <person name="Fan B."/>
            <person name="Jiang Y."/>
            <person name="Adhikari A."/>
            <person name="Zheng C.-J."/>
            <person name="Schuster L."/>
            <person name="Cowan T.M."/>
            <person name="Smanski M.J."/>
            <person name="Chevrette M.G."/>
            <person name="De Carvalho L.P.S."/>
            <person name="Shen B."/>
        </authorList>
    </citation>
    <scope>NUCLEOTIDE SEQUENCE [LARGE SCALE GENOMIC DNA]</scope>
    <source>
        <strain evidence="2 3">NPDC078403</strain>
    </source>
</reference>
<sequence>MKTFKCNCKDNQILFFESSHCLACGKTVGIDDNFNLVEPYEFNDTTGLYYKASAPDVPYQKCDNNTHYKACNGMVDIDSFVPAPDTEEVLCFACRFNETIPDLSIKQHIPLWTKMETAKRRALYTLKALSLPLNNLSQDAEGGLSFDFITDRSVNDHFVTKLAGQENVFTGHNCGHITINLAEADDVARSQTKHAMGERYRTLLGHFRHELGHYYFDQLIANSPQKHALCKQYFGDDSLDYQQAIDAHYKNGAPANWHENYISEYATMHPFEDWAETWAHYMHIIDTLETAKNFSITGSTLGNEFEVEDTDELRLPQNSYYFNSQTSIAVMLDSWMEFSIILNSLNRSMGLADAYPFVLTQAVRTKLSFVHHAIHNRLHLIPDLNIKTGNT</sequence>
<dbReference type="Pfam" id="PF15887">
    <property type="entry name" value="Peptidase_Mx"/>
    <property type="match status" value="1"/>
</dbReference>
<keyword evidence="3" id="KW-1185">Reference proteome</keyword>
<dbReference type="Pfam" id="PF10005">
    <property type="entry name" value="Zn_ribbon_DZR_6"/>
    <property type="match status" value="1"/>
</dbReference>
<protein>
    <submittedName>
        <fullName evidence="2">Zinc-binding metallopeptidase</fullName>
    </submittedName>
</protein>
<dbReference type="Proteomes" id="UP001620262">
    <property type="component" value="Unassembled WGS sequence"/>
</dbReference>
<gene>
    <name evidence="2" type="ORF">ACI2JU_07435</name>
</gene>
<dbReference type="EMBL" id="JBJDOT010000007">
    <property type="protein sequence ID" value="MFK3863702.1"/>
    <property type="molecule type" value="Genomic_DNA"/>
</dbReference>
<evidence type="ECO:0000259" key="1">
    <source>
        <dbReference type="Pfam" id="PF10005"/>
    </source>
</evidence>
<accession>A0ABW8KV69</accession>